<dbReference type="AlphaFoldDB" id="D9QNJ8"/>
<feature type="transmembrane region" description="Helical" evidence="1">
    <location>
        <begin position="250"/>
        <end position="266"/>
    </location>
</feature>
<dbReference type="OrthoDB" id="9781059at2"/>
<keyword evidence="2" id="KW-0732">Signal</keyword>
<evidence type="ECO:0000259" key="3">
    <source>
        <dbReference type="PROSITE" id="PS50930"/>
    </source>
</evidence>
<dbReference type="InterPro" id="IPR007492">
    <property type="entry name" value="LytTR_DNA-bd_dom"/>
</dbReference>
<dbReference type="Pfam" id="PF04397">
    <property type="entry name" value="LytTR"/>
    <property type="match status" value="1"/>
</dbReference>
<feature type="transmembrane region" description="Helical" evidence="1">
    <location>
        <begin position="218"/>
        <end position="238"/>
    </location>
</feature>
<dbReference type="InterPro" id="IPR046947">
    <property type="entry name" value="LytR-like"/>
</dbReference>
<dbReference type="PROSITE" id="PS50930">
    <property type="entry name" value="HTH_LYTTR"/>
    <property type="match status" value="1"/>
</dbReference>
<dbReference type="SMART" id="SM00850">
    <property type="entry name" value="LytTR"/>
    <property type="match status" value="1"/>
</dbReference>
<evidence type="ECO:0000313" key="4">
    <source>
        <dbReference type="EMBL" id="ADL02233.1"/>
    </source>
</evidence>
<evidence type="ECO:0000313" key="5">
    <source>
        <dbReference type="Proteomes" id="UP000002696"/>
    </source>
</evidence>
<feature type="transmembrane region" description="Helical" evidence="1">
    <location>
        <begin position="272"/>
        <end position="292"/>
    </location>
</feature>
<reference evidence="5" key="1">
    <citation type="journal article" date="2011" name="J. Bacteriol.">
        <title>Genome sequences of eight morphologically diverse alphaproteobacteria.</title>
        <authorList>
            <consortium name="US DOE Joint Genome Institute"/>
            <person name="Brown P.J."/>
            <person name="Kysela D.T."/>
            <person name="Buechlein A."/>
            <person name="Hemmerich C."/>
            <person name="Brun Y.V."/>
        </authorList>
    </citation>
    <scope>NUCLEOTIDE SEQUENCE [LARGE SCALE GENOMIC DNA]</scope>
    <source>
        <strain evidence="5">ATCC 15264 / DSM 4735 / LMG 14903 / NBRC 16000 / CB 81</strain>
    </source>
</reference>
<protein>
    <submittedName>
        <fullName evidence="4">Response regulator receiver protein</fullName>
    </submittedName>
</protein>
<proteinExistence type="predicted"/>
<accession>D9QNJ8</accession>
<dbReference type="HOGENOM" id="CLU_525614_0_0_5"/>
<dbReference type="Gene3D" id="2.40.50.1020">
    <property type="entry name" value="LytTr DNA-binding domain"/>
    <property type="match status" value="1"/>
</dbReference>
<dbReference type="KEGG" id="bsb:Bresu_2927"/>
<dbReference type="EMBL" id="CP002102">
    <property type="protein sequence ID" value="ADL02233.1"/>
    <property type="molecule type" value="Genomic_DNA"/>
</dbReference>
<keyword evidence="1" id="KW-0472">Membrane</keyword>
<evidence type="ECO:0000256" key="1">
    <source>
        <dbReference type="SAM" id="Phobius"/>
    </source>
</evidence>
<feature type="transmembrane region" description="Helical" evidence="1">
    <location>
        <begin position="299"/>
        <end position="316"/>
    </location>
</feature>
<organism evidence="4 5">
    <name type="scientific">Brevundimonas subvibrioides (strain ATCC 15264 / DSM 4735 / LMG 14903 / NBRC 16000 / CB 81)</name>
    <name type="common">Caulobacter subvibrioides</name>
    <dbReference type="NCBI Taxonomy" id="633149"/>
    <lineage>
        <taxon>Bacteria</taxon>
        <taxon>Pseudomonadati</taxon>
        <taxon>Pseudomonadota</taxon>
        <taxon>Alphaproteobacteria</taxon>
        <taxon>Caulobacterales</taxon>
        <taxon>Caulobacteraceae</taxon>
        <taxon>Brevundimonas</taxon>
    </lineage>
</organism>
<dbReference type="PANTHER" id="PTHR37299">
    <property type="entry name" value="TRANSCRIPTIONAL REGULATOR-RELATED"/>
    <property type="match status" value="1"/>
</dbReference>
<dbReference type="InParanoid" id="D9QNJ8"/>
<gene>
    <name evidence="4" type="ordered locus">Bresu_2927</name>
</gene>
<keyword evidence="1" id="KW-0812">Transmembrane</keyword>
<name>D9QNJ8_BRESC</name>
<feature type="transmembrane region" description="Helical" evidence="1">
    <location>
        <begin position="188"/>
        <end position="206"/>
    </location>
</feature>
<keyword evidence="1" id="KW-1133">Transmembrane helix</keyword>
<dbReference type="BioCyc" id="BSUB633149:G1GM8-2946-MONOMER"/>
<keyword evidence="5" id="KW-1185">Reference proteome</keyword>
<sequence>MVRPLLLALLLICLPGVAGAQAWETCRGIDGPSGPVLADCRPLEGVIDPQGRELWLRAALARPAGQGPHAVYIGAVASSEVWLNGRSLGANGRPGASATAEVPGRYQAVFPIGESAWRASGNVLVVRMSSFHAGLRLDSPVAGLGVYAYPLPSRAIALAATFAAAGALLAAAFGFGVIHVLRRTGSSLTLAAMAGVSGVQAILETLRTLVPYAYPVHVWRLVGIWGLTAVFSLLLISYVASRFWPRARRAMIAVAAAVFALSWWLPGFDLKTIAVLAAGVGLAAIAAGVAVWRRHKGARLTLGYLTVFVAVGMAFPAGLVDLAYFLFAAGLVLPVLMAEVVRLGRDDQDREIALTRAAARPNCLTVASARGVVRVPLAEIVAVVGADDYAELRLADGRRLLHAARLDRLEVDLPATFLRVHRSVIVNLAHVHGYDREGGRGRLLMAMGETLPISRNRLPAVRDALEAQSLVRV</sequence>
<feature type="transmembrane region" description="Helical" evidence="1">
    <location>
        <begin position="156"/>
        <end position="181"/>
    </location>
</feature>
<dbReference type="STRING" id="633149.Bresu_2927"/>
<dbReference type="Proteomes" id="UP000002696">
    <property type="component" value="Chromosome"/>
</dbReference>
<feature type="chain" id="PRO_5003127048" evidence="2">
    <location>
        <begin position="21"/>
        <end position="473"/>
    </location>
</feature>
<dbReference type="GO" id="GO:0003677">
    <property type="term" value="F:DNA binding"/>
    <property type="evidence" value="ECO:0007669"/>
    <property type="project" value="InterPro"/>
</dbReference>
<dbReference type="GO" id="GO:0000156">
    <property type="term" value="F:phosphorelay response regulator activity"/>
    <property type="evidence" value="ECO:0007669"/>
    <property type="project" value="InterPro"/>
</dbReference>
<dbReference type="RefSeq" id="WP_013270334.1">
    <property type="nucleotide sequence ID" value="NC_014375.1"/>
</dbReference>
<evidence type="ECO:0000256" key="2">
    <source>
        <dbReference type="SAM" id="SignalP"/>
    </source>
</evidence>
<dbReference type="PANTHER" id="PTHR37299:SF1">
    <property type="entry name" value="STAGE 0 SPORULATION PROTEIN A HOMOLOG"/>
    <property type="match status" value="1"/>
</dbReference>
<feature type="signal peptide" evidence="2">
    <location>
        <begin position="1"/>
        <end position="20"/>
    </location>
</feature>
<dbReference type="eggNOG" id="COG3279">
    <property type="taxonomic scope" value="Bacteria"/>
</dbReference>
<feature type="domain" description="HTH LytTR-type" evidence="3">
    <location>
        <begin position="364"/>
        <end position="467"/>
    </location>
</feature>